<evidence type="ECO:0000313" key="1">
    <source>
        <dbReference type="EMBL" id="MBB4247751.1"/>
    </source>
</evidence>
<sequence>MDDCVAAQKPGRSRLRYLPVEQLAPGMALAESLDFAERNIVRHRLPDGQVLTPEDVQQLVSSRTDLVRIVVPDARSDEEIAAAAAFVRASVEAIFAGADLGQPALAALFERVLAYRSQ</sequence>
<accession>A0A840G8I9</accession>
<dbReference type="RefSeq" id="WP_153116716.1">
    <property type="nucleotide sequence ID" value="NZ_JACIGE010000007.1"/>
</dbReference>
<dbReference type="EMBL" id="JACIGE010000007">
    <property type="protein sequence ID" value="MBB4247751.1"/>
    <property type="molecule type" value="Genomic_DNA"/>
</dbReference>
<dbReference type="Proteomes" id="UP000587070">
    <property type="component" value="Unassembled WGS sequence"/>
</dbReference>
<name>A0A840G8I9_RHOTE</name>
<protein>
    <submittedName>
        <fullName evidence="1">Uncharacterized protein</fullName>
    </submittedName>
</protein>
<dbReference type="AlphaFoldDB" id="A0A840G8I9"/>
<reference evidence="1 2" key="1">
    <citation type="submission" date="2020-08" db="EMBL/GenBank/DDBJ databases">
        <title>Genome sequencing of Purple Non-Sulfur Bacteria from various extreme environments.</title>
        <authorList>
            <person name="Mayer M."/>
        </authorList>
    </citation>
    <scope>NUCLEOTIDE SEQUENCE [LARGE SCALE GENOMIC DNA]</scope>
    <source>
        <strain evidence="1 2">2761</strain>
    </source>
</reference>
<organism evidence="1 2">
    <name type="scientific">Rhodocyclus tenuis</name>
    <name type="common">Rhodospirillum tenue</name>
    <dbReference type="NCBI Taxonomy" id="1066"/>
    <lineage>
        <taxon>Bacteria</taxon>
        <taxon>Pseudomonadati</taxon>
        <taxon>Pseudomonadota</taxon>
        <taxon>Betaproteobacteria</taxon>
        <taxon>Rhodocyclales</taxon>
        <taxon>Rhodocyclaceae</taxon>
        <taxon>Rhodocyclus</taxon>
    </lineage>
</organism>
<keyword evidence="2" id="KW-1185">Reference proteome</keyword>
<dbReference type="OrthoDB" id="8778534at2"/>
<proteinExistence type="predicted"/>
<comment type="caution">
    <text evidence="1">The sequence shown here is derived from an EMBL/GenBank/DDBJ whole genome shotgun (WGS) entry which is preliminary data.</text>
</comment>
<evidence type="ECO:0000313" key="2">
    <source>
        <dbReference type="Proteomes" id="UP000587070"/>
    </source>
</evidence>
<gene>
    <name evidence="1" type="ORF">GGD90_002136</name>
</gene>